<organism evidence="1 2">
    <name type="scientific">Blastomyces gilchristii (strain SLH14081)</name>
    <name type="common">Blastomyces dermatitidis</name>
    <dbReference type="NCBI Taxonomy" id="559298"/>
    <lineage>
        <taxon>Eukaryota</taxon>
        <taxon>Fungi</taxon>
        <taxon>Dikarya</taxon>
        <taxon>Ascomycota</taxon>
        <taxon>Pezizomycotina</taxon>
        <taxon>Eurotiomycetes</taxon>
        <taxon>Eurotiomycetidae</taxon>
        <taxon>Onygenales</taxon>
        <taxon>Ajellomycetaceae</taxon>
        <taxon>Blastomyces</taxon>
    </lineage>
</organism>
<dbReference type="KEGG" id="bgh:BDBG_16047"/>
<dbReference type="OrthoDB" id="43744at2759"/>
<accession>A0A179U8M9</accession>
<dbReference type="EMBL" id="GG657448">
    <property type="protein sequence ID" value="OAT03351.1"/>
    <property type="molecule type" value="Genomic_DNA"/>
</dbReference>
<evidence type="ECO:0000313" key="1">
    <source>
        <dbReference type="EMBL" id="OAT03351.1"/>
    </source>
</evidence>
<dbReference type="VEuPathDB" id="FungiDB:BDBG_16047"/>
<dbReference type="GeneID" id="8510759"/>
<keyword evidence="2" id="KW-1185">Reference proteome</keyword>
<dbReference type="RefSeq" id="XP_031575589.1">
    <property type="nucleotide sequence ID" value="XM_031724079.1"/>
</dbReference>
<dbReference type="Proteomes" id="UP000002038">
    <property type="component" value="Unassembled WGS sequence"/>
</dbReference>
<proteinExistence type="predicted"/>
<dbReference type="AlphaFoldDB" id="A0A179U8M9"/>
<protein>
    <submittedName>
        <fullName evidence="1">Uncharacterized protein</fullName>
    </submittedName>
</protein>
<reference evidence="2" key="1">
    <citation type="journal article" date="2015" name="PLoS Genet.">
        <title>The dynamic genome and transcriptome of the human fungal pathogen Blastomyces and close relative Emmonsia.</title>
        <authorList>
            <person name="Munoz J.F."/>
            <person name="Gauthier G.M."/>
            <person name="Desjardins C.A."/>
            <person name="Gallo J.E."/>
            <person name="Holder J."/>
            <person name="Sullivan T.D."/>
            <person name="Marty A.J."/>
            <person name="Carmen J.C."/>
            <person name="Chen Z."/>
            <person name="Ding L."/>
            <person name="Gujja S."/>
            <person name="Magrini V."/>
            <person name="Misas E."/>
            <person name="Mitreva M."/>
            <person name="Priest M."/>
            <person name="Saif S."/>
            <person name="Whiston E.A."/>
            <person name="Young S."/>
            <person name="Zeng Q."/>
            <person name="Goldman W.E."/>
            <person name="Mardis E.R."/>
            <person name="Taylor J.W."/>
            <person name="McEwen J.G."/>
            <person name="Clay O.K."/>
            <person name="Klein B.S."/>
            <person name="Cuomo C.A."/>
        </authorList>
    </citation>
    <scope>NUCLEOTIDE SEQUENCE [LARGE SCALE GENOMIC DNA]</scope>
    <source>
        <strain evidence="2">SLH14081</strain>
    </source>
</reference>
<sequence>MWYLWMLTIPNLSNCNSGASMLPACHGVDETKLFYTGLNGPSTVVEEADVVTKPTTKLWTAESASYRAAPLSSGGFAIFTGSWAQYPQISRLDMGKTTVIHSLLRGLRKDLAQV</sequence>
<gene>
    <name evidence="1" type="ORF">BDBG_16047</name>
</gene>
<evidence type="ECO:0000313" key="2">
    <source>
        <dbReference type="Proteomes" id="UP000002038"/>
    </source>
</evidence>
<name>A0A179U8M9_BLAGS</name>